<proteinExistence type="predicted"/>
<dbReference type="Pfam" id="PF03703">
    <property type="entry name" value="bPH_2"/>
    <property type="match status" value="1"/>
</dbReference>
<comment type="caution">
    <text evidence="3">The sequence shown here is derived from an EMBL/GenBank/DDBJ whole genome shotgun (WGS) entry which is preliminary data.</text>
</comment>
<dbReference type="AlphaFoldDB" id="A0A4Y9F704"/>
<keyword evidence="1" id="KW-1133">Transmembrane helix</keyword>
<dbReference type="InterPro" id="IPR005182">
    <property type="entry name" value="YdbS-like_PH"/>
</dbReference>
<feature type="transmembrane region" description="Helical" evidence="1">
    <location>
        <begin position="29"/>
        <end position="48"/>
    </location>
</feature>
<keyword evidence="1" id="KW-0472">Membrane</keyword>
<dbReference type="OrthoDB" id="4878612at2"/>
<sequence>MMKLRGDLYPAEHTLAATRAHGVLLARPLTYFFLAMTAWSFASALGVGAPVWRYLALALALWLVWMGVRWVARWVNTTYLLTNGRLVIRRGWGPDQDVSVPLAEIEGVSVGHRHLMGLTNAAALTVHARGVQHVLRAVPDPERFSREIQEAQRILLSGSTSRYRV</sequence>
<evidence type="ECO:0000313" key="3">
    <source>
        <dbReference type="EMBL" id="TFU24402.1"/>
    </source>
</evidence>
<reference evidence="3 4" key="1">
    <citation type="submission" date="2019-03" db="EMBL/GenBank/DDBJ databases">
        <title>Diversity of the mouse oral microbiome.</title>
        <authorList>
            <person name="Joseph S."/>
            <person name="Aduse-Opoku J."/>
            <person name="Curtis M."/>
            <person name="Wade W."/>
            <person name="Hashim A."/>
        </authorList>
    </citation>
    <scope>NUCLEOTIDE SEQUENCE [LARGE SCALE GENOMIC DNA]</scope>
    <source>
        <strain evidence="4">irhom_31</strain>
    </source>
</reference>
<feature type="domain" description="YdbS-like PH" evidence="2">
    <location>
        <begin position="74"/>
        <end position="147"/>
    </location>
</feature>
<dbReference type="Proteomes" id="UP000297951">
    <property type="component" value="Unassembled WGS sequence"/>
</dbReference>
<name>A0A4Y9F704_9MICC</name>
<feature type="transmembrane region" description="Helical" evidence="1">
    <location>
        <begin position="54"/>
        <end position="72"/>
    </location>
</feature>
<dbReference type="EMBL" id="SPQC01000001">
    <property type="protein sequence ID" value="TFU24402.1"/>
    <property type="molecule type" value="Genomic_DNA"/>
</dbReference>
<evidence type="ECO:0000259" key="2">
    <source>
        <dbReference type="Pfam" id="PF03703"/>
    </source>
</evidence>
<evidence type="ECO:0000313" key="4">
    <source>
        <dbReference type="Proteomes" id="UP000297951"/>
    </source>
</evidence>
<protein>
    <submittedName>
        <fullName evidence="3">PH domain-containing protein</fullName>
    </submittedName>
</protein>
<organism evidence="3 4">
    <name type="scientific">Rothia nasimurium</name>
    <dbReference type="NCBI Taxonomy" id="85336"/>
    <lineage>
        <taxon>Bacteria</taxon>
        <taxon>Bacillati</taxon>
        <taxon>Actinomycetota</taxon>
        <taxon>Actinomycetes</taxon>
        <taxon>Micrococcales</taxon>
        <taxon>Micrococcaceae</taxon>
        <taxon>Rothia</taxon>
    </lineage>
</organism>
<accession>A0A4Y9F704</accession>
<evidence type="ECO:0000256" key="1">
    <source>
        <dbReference type="SAM" id="Phobius"/>
    </source>
</evidence>
<keyword evidence="1" id="KW-0812">Transmembrane</keyword>
<gene>
    <name evidence="3" type="ORF">E4U03_00370</name>
</gene>